<comment type="caution">
    <text evidence="1">The sequence shown here is derived from an EMBL/GenBank/DDBJ whole genome shotgun (WGS) entry which is preliminary data.</text>
</comment>
<dbReference type="EMBL" id="SNXC01000009">
    <property type="protein sequence ID" value="TDP00018.1"/>
    <property type="molecule type" value="Genomic_DNA"/>
</dbReference>
<reference evidence="1 2" key="1">
    <citation type="submission" date="2019-03" db="EMBL/GenBank/DDBJ databases">
        <title>Genomic Encyclopedia of Type Strains, Phase III (KMG-III): the genomes of soil and plant-associated and newly described type strains.</title>
        <authorList>
            <person name="Whitman W."/>
        </authorList>
    </citation>
    <scope>NUCLEOTIDE SEQUENCE [LARGE SCALE GENOMIC DNA]</scope>
    <source>
        <strain evidence="1 2">CECT 7378</strain>
    </source>
</reference>
<accession>A0A4R6ME19</accession>
<dbReference type="Proteomes" id="UP000294656">
    <property type="component" value="Unassembled WGS sequence"/>
</dbReference>
<proteinExistence type="predicted"/>
<protein>
    <submittedName>
        <fullName evidence="1">Uncharacterized protein</fullName>
    </submittedName>
</protein>
<name>A0A4R6ME19_9GAMM</name>
<dbReference type="RefSeq" id="WP_133502837.1">
    <property type="nucleotide sequence ID" value="NZ_SNXC01000009.1"/>
</dbReference>
<dbReference type="AlphaFoldDB" id="A0A4R6ME19"/>
<evidence type="ECO:0000313" key="1">
    <source>
        <dbReference type="EMBL" id="TDP00018.1"/>
    </source>
</evidence>
<organism evidence="1 2">
    <name type="scientific">Marinomonas balearica</name>
    <dbReference type="NCBI Taxonomy" id="491947"/>
    <lineage>
        <taxon>Bacteria</taxon>
        <taxon>Pseudomonadati</taxon>
        <taxon>Pseudomonadota</taxon>
        <taxon>Gammaproteobacteria</taxon>
        <taxon>Oceanospirillales</taxon>
        <taxon>Oceanospirillaceae</taxon>
        <taxon>Marinomonas</taxon>
    </lineage>
</organism>
<gene>
    <name evidence="1" type="ORF">DFP79_1037</name>
</gene>
<sequence>MTALIVILITVSLMGSALWVMPSKRERQKMALRMHARKCQLTVQLTSLDLPDKWDKVTNSQKTCAYRYIRPKKLKNFGDTILITPYEVWKYVSINPSWWVSRNIPMTDAVLNGLDVIDGAAIAVEVTDSVVSVYWNEKGDEKTVESISELLRSLSTIQ</sequence>
<keyword evidence="2" id="KW-1185">Reference proteome</keyword>
<dbReference type="OrthoDB" id="5735634at2"/>
<evidence type="ECO:0000313" key="2">
    <source>
        <dbReference type="Proteomes" id="UP000294656"/>
    </source>
</evidence>